<dbReference type="PANTHER" id="PTHR46586:SF3">
    <property type="entry name" value="ANKYRIN REPEAT-CONTAINING PROTEIN"/>
    <property type="match status" value="1"/>
</dbReference>
<sequence length="550" mass="61196">MKRYHPSDDAHPYKRLRHAQFPREVRALPHILKRIDLFALWPEEAVHEAAATGQLEWLQKLLPRIEEDKDDVACNAINTAAAHGHGAIVKFAYKWWKESVPHSLNDCNRALMKAVDGGHEDAVKCLLEPLYTSDPRSSKGHRNIYCRYLFDIGEALSLAEKKGMHNIVEVICQNVLEREDTYGWAAQNGNLEAFTTIMRHHGGVEAQYKPMLLAIRHGHLDIVTLVFEKCGAEILNHGRGELCPLVAAMKRSTQQVVDYLYSWFADYAPAGFSYGPAICAAAESGLCEVVKLMYDEQTIGNSTLQKAFVGAAGKGHVGILEFLQSEEHFENELIDQAFVAASGGNQLHAVKYLCGITGYQTTSMSFDNGFVDAASGGYLEIVRFLDSVGRVSPRAVTKAFKCAAQDTGPRQKVRGKQAEVLAYLYDKECISSAFIRDMLVEAAGRSCIDVVKFLYTHAPISNDLIDDAFQNAVNFNCKEVVEFLYKTGAVDDESVTEAFLVATDMNDLYLADSLFSCGCISETLLEDAYSEDNYGRVGRYLKLKRKALQE</sequence>
<dbReference type="InterPro" id="IPR002110">
    <property type="entry name" value="Ankyrin_rpt"/>
</dbReference>
<keyword evidence="2" id="KW-1185">Reference proteome</keyword>
<evidence type="ECO:0000313" key="1">
    <source>
        <dbReference type="EMBL" id="KAG7381399.1"/>
    </source>
</evidence>
<protein>
    <recommendedName>
        <fullName evidence="3">Ankyrin repeat-containing domain</fullName>
    </recommendedName>
</protein>
<dbReference type="PANTHER" id="PTHR46586">
    <property type="entry name" value="ANKYRIN REPEAT-CONTAINING PROTEIN"/>
    <property type="match status" value="1"/>
</dbReference>
<dbReference type="AlphaFoldDB" id="A0A8T1VMK4"/>
<dbReference type="InterPro" id="IPR052050">
    <property type="entry name" value="SecEffector_AnkRepeat"/>
</dbReference>
<dbReference type="OrthoDB" id="108495at2759"/>
<proteinExistence type="predicted"/>
<comment type="caution">
    <text evidence="1">The sequence shown here is derived from an EMBL/GenBank/DDBJ whole genome shotgun (WGS) entry which is preliminary data.</text>
</comment>
<evidence type="ECO:0000313" key="2">
    <source>
        <dbReference type="Proteomes" id="UP000694044"/>
    </source>
</evidence>
<organism evidence="1 2">
    <name type="scientific">Phytophthora pseudosyringae</name>
    <dbReference type="NCBI Taxonomy" id="221518"/>
    <lineage>
        <taxon>Eukaryota</taxon>
        <taxon>Sar</taxon>
        <taxon>Stramenopiles</taxon>
        <taxon>Oomycota</taxon>
        <taxon>Peronosporomycetes</taxon>
        <taxon>Peronosporales</taxon>
        <taxon>Peronosporaceae</taxon>
        <taxon>Phytophthora</taxon>
    </lineage>
</organism>
<dbReference type="Proteomes" id="UP000694044">
    <property type="component" value="Unassembled WGS sequence"/>
</dbReference>
<dbReference type="EMBL" id="JAGDFM010000248">
    <property type="protein sequence ID" value="KAG7381399.1"/>
    <property type="molecule type" value="Genomic_DNA"/>
</dbReference>
<name>A0A8T1VMK4_9STRA</name>
<gene>
    <name evidence="1" type="ORF">PHYPSEUDO_006057</name>
</gene>
<dbReference type="Pfam" id="PF12796">
    <property type="entry name" value="Ank_2"/>
    <property type="match status" value="1"/>
</dbReference>
<accession>A0A8T1VMK4</accession>
<evidence type="ECO:0008006" key="3">
    <source>
        <dbReference type="Google" id="ProtNLM"/>
    </source>
</evidence>
<reference evidence="1" key="1">
    <citation type="submission" date="2021-02" db="EMBL/GenBank/DDBJ databases">
        <authorList>
            <person name="Palmer J.M."/>
        </authorList>
    </citation>
    <scope>NUCLEOTIDE SEQUENCE</scope>
    <source>
        <strain evidence="1">SCRP734</strain>
    </source>
</reference>